<dbReference type="Pfam" id="PF22062">
    <property type="entry name" value="OB_DPOA2"/>
    <property type="match status" value="1"/>
</dbReference>
<feature type="domain" description="DNA polymerase alpha subunit B OB" evidence="7">
    <location>
        <begin position="115"/>
        <end position="220"/>
    </location>
</feature>
<name>A0A915HT71_ROMCU</name>
<dbReference type="Proteomes" id="UP000887565">
    <property type="component" value="Unplaced"/>
</dbReference>
<dbReference type="PIRSF" id="PIRSF018300">
    <property type="entry name" value="DNA_pol_alph_2"/>
    <property type="match status" value="1"/>
</dbReference>
<evidence type="ECO:0000256" key="3">
    <source>
        <dbReference type="ARBA" id="ARBA00018596"/>
    </source>
</evidence>
<comment type="subcellular location">
    <subcellularLocation>
        <location evidence="1">Nucleus</location>
    </subcellularLocation>
</comment>
<evidence type="ECO:0000259" key="6">
    <source>
        <dbReference type="Pfam" id="PF04042"/>
    </source>
</evidence>
<dbReference type="InterPro" id="IPR007185">
    <property type="entry name" value="DNA_pol_a/d/e_bsu"/>
</dbReference>
<dbReference type="Pfam" id="PF04042">
    <property type="entry name" value="DNA_pol_E_B"/>
    <property type="match status" value="1"/>
</dbReference>
<dbReference type="AlphaFoldDB" id="A0A915HT71"/>
<keyword evidence="8" id="KW-1185">Reference proteome</keyword>
<keyword evidence="4" id="KW-0235">DNA replication</keyword>
<dbReference type="GO" id="GO:0005658">
    <property type="term" value="C:alpha DNA polymerase:primase complex"/>
    <property type="evidence" value="ECO:0007669"/>
    <property type="project" value="TreeGrafter"/>
</dbReference>
<protein>
    <recommendedName>
        <fullName evidence="3">DNA polymerase alpha subunit B</fullName>
    </recommendedName>
</protein>
<feature type="domain" description="DNA polymerase alpha/delta/epsilon subunit B" evidence="6">
    <location>
        <begin position="237"/>
        <end position="438"/>
    </location>
</feature>
<evidence type="ECO:0000313" key="9">
    <source>
        <dbReference type="WBParaSite" id="nRc.2.0.1.t05113-RA"/>
    </source>
</evidence>
<evidence type="ECO:0000313" key="8">
    <source>
        <dbReference type="Proteomes" id="UP000887565"/>
    </source>
</evidence>
<dbReference type="WBParaSite" id="nRc.2.0.1.t05113-RA">
    <property type="protein sequence ID" value="nRc.2.0.1.t05113-RA"/>
    <property type="gene ID" value="nRc.2.0.1.g05113"/>
</dbReference>
<dbReference type="InterPro" id="IPR016722">
    <property type="entry name" value="DNA_pol_alpha_bsu"/>
</dbReference>
<dbReference type="Gene3D" id="3.60.21.60">
    <property type="match status" value="2"/>
</dbReference>
<accession>A0A915HT71</accession>
<dbReference type="InterPro" id="IPR054300">
    <property type="entry name" value="OB_DPOA2"/>
</dbReference>
<dbReference type="OMA" id="PDVCILX"/>
<keyword evidence="5" id="KW-0539">Nucleus</keyword>
<comment type="similarity">
    <text evidence="2">Belongs to the DNA polymerase alpha subunit B family.</text>
</comment>
<sequence length="490" mass="55620">MDDLLLEYSTPEIQKRNLTPITSTKSRQVTRNSNRSRLFSPCTTATPKYTERKSRGEVLFSFGFASSSKDAPWDCFSKKFVDKKFEIKFSDFNNVLKSPYNYMYQVPYDIMMTLSNNLDLLAQIYMDSIEDEDFEWSRVDAVQNDEPIHVYGMITCPNEFNRLELSSVMLQGSWANSAGNSIPLDMSSIPSFSIFPGQFIALQGVNPSGKQFIAQKILPLPLPLPQSPQTCVEFSLMCAAGPFTTNDNLDFQPLQDLIDMVAEKRPDFLILIGPFVPVKHPLIEKNLVSFAHDKIFDVLINRYVIEPLKEIPTKVVLISSSKDIFHQPIYPTPPHFCRKFDVEKVTVLSDPSVIELNGISFGLTSTDILFHLSKEEISNADGNRMTRLLNHLMTQRRFYPLYPPNEDLNVDFVQADAYCSFDRLPLVLITPSNLRQFSQEVNSVCCLNPGYLCKSESGGTYARLKINTKCVNFSNKCQISDYIGAEIVRV</sequence>
<dbReference type="PANTHER" id="PTHR23061:SF12">
    <property type="entry name" value="DNA POLYMERASE ALPHA SUBUNIT B"/>
    <property type="match status" value="1"/>
</dbReference>
<dbReference type="GO" id="GO:0003677">
    <property type="term" value="F:DNA binding"/>
    <property type="evidence" value="ECO:0007669"/>
    <property type="project" value="InterPro"/>
</dbReference>
<evidence type="ECO:0000256" key="5">
    <source>
        <dbReference type="ARBA" id="ARBA00023242"/>
    </source>
</evidence>
<evidence type="ECO:0000256" key="4">
    <source>
        <dbReference type="ARBA" id="ARBA00022705"/>
    </source>
</evidence>
<reference evidence="9" key="1">
    <citation type="submission" date="2022-11" db="UniProtKB">
        <authorList>
            <consortium name="WormBaseParasite"/>
        </authorList>
    </citation>
    <scope>IDENTIFICATION</scope>
</reference>
<evidence type="ECO:0000256" key="1">
    <source>
        <dbReference type="ARBA" id="ARBA00004123"/>
    </source>
</evidence>
<evidence type="ECO:0000256" key="2">
    <source>
        <dbReference type="ARBA" id="ARBA00007299"/>
    </source>
</evidence>
<evidence type="ECO:0000259" key="7">
    <source>
        <dbReference type="Pfam" id="PF22062"/>
    </source>
</evidence>
<proteinExistence type="inferred from homology"/>
<dbReference type="GO" id="GO:0006270">
    <property type="term" value="P:DNA replication initiation"/>
    <property type="evidence" value="ECO:0007669"/>
    <property type="project" value="TreeGrafter"/>
</dbReference>
<organism evidence="8 9">
    <name type="scientific">Romanomermis culicivorax</name>
    <name type="common">Nematode worm</name>
    <dbReference type="NCBI Taxonomy" id="13658"/>
    <lineage>
        <taxon>Eukaryota</taxon>
        <taxon>Metazoa</taxon>
        <taxon>Ecdysozoa</taxon>
        <taxon>Nematoda</taxon>
        <taxon>Enoplea</taxon>
        <taxon>Dorylaimia</taxon>
        <taxon>Mermithida</taxon>
        <taxon>Mermithoidea</taxon>
        <taxon>Mermithidae</taxon>
        <taxon>Romanomermis</taxon>
    </lineage>
</organism>
<dbReference type="PANTHER" id="PTHR23061">
    <property type="entry name" value="DNA POLYMERASE 2 ALPHA 70 KDA SUBUNIT"/>
    <property type="match status" value="1"/>
</dbReference>